<gene>
    <name evidence="4" type="ORF">BC351_33890</name>
</gene>
<dbReference type="EMBL" id="MBTG01000028">
    <property type="protein sequence ID" value="OPH51977.1"/>
    <property type="molecule type" value="Genomic_DNA"/>
</dbReference>
<feature type="transmembrane region" description="Helical" evidence="1">
    <location>
        <begin position="102"/>
        <end position="123"/>
    </location>
</feature>
<dbReference type="PANTHER" id="PTHR40047">
    <property type="entry name" value="UPF0703 PROTEIN YCGQ"/>
    <property type="match status" value="1"/>
</dbReference>
<organism evidence="4 5">
    <name type="scientific">Paenibacillus ferrarius</name>
    <dbReference type="NCBI Taxonomy" id="1469647"/>
    <lineage>
        <taxon>Bacteria</taxon>
        <taxon>Bacillati</taxon>
        <taxon>Bacillota</taxon>
        <taxon>Bacilli</taxon>
        <taxon>Bacillales</taxon>
        <taxon>Paenibacillaceae</taxon>
        <taxon>Paenibacillus</taxon>
    </lineage>
</organism>
<evidence type="ECO:0000313" key="4">
    <source>
        <dbReference type="EMBL" id="OPH51977.1"/>
    </source>
</evidence>
<reference evidence="5" key="1">
    <citation type="submission" date="2016-07" db="EMBL/GenBank/DDBJ databases">
        <authorList>
            <person name="Florea S."/>
            <person name="Webb J.S."/>
            <person name="Jaromczyk J."/>
            <person name="Schardl C.L."/>
        </authorList>
    </citation>
    <scope>NUCLEOTIDE SEQUENCE [LARGE SCALE GENOMIC DNA]</scope>
    <source>
        <strain evidence="5">CY1</strain>
    </source>
</reference>
<feature type="transmembrane region" description="Helical" evidence="1">
    <location>
        <begin position="12"/>
        <end position="31"/>
    </location>
</feature>
<name>A0A1V4HDI5_9BACL</name>
<comment type="caution">
    <text evidence="4">The sequence shown here is derived from an EMBL/GenBank/DDBJ whole genome shotgun (WGS) entry which is preliminary data.</text>
</comment>
<dbReference type="InterPro" id="IPR048493">
    <property type="entry name" value="DUF1980_N"/>
</dbReference>
<accession>A0A1V4HDI5</accession>
<protein>
    <submittedName>
        <fullName evidence="4">TIGR03943 family protein</fullName>
    </submittedName>
</protein>
<feature type="transmembrane region" description="Helical" evidence="1">
    <location>
        <begin position="43"/>
        <end position="64"/>
    </location>
</feature>
<dbReference type="Pfam" id="PF09323">
    <property type="entry name" value="DUF1980"/>
    <property type="match status" value="1"/>
</dbReference>
<keyword evidence="5" id="KW-1185">Reference proteome</keyword>
<feature type="domain" description="DUF1980" evidence="2">
    <location>
        <begin position="17"/>
        <end position="134"/>
    </location>
</feature>
<evidence type="ECO:0000313" key="5">
    <source>
        <dbReference type="Proteomes" id="UP000190626"/>
    </source>
</evidence>
<dbReference type="NCBIfam" id="TIGR03943">
    <property type="entry name" value="TIGR03943 family putative permease subunit"/>
    <property type="match status" value="1"/>
</dbReference>
<dbReference type="InterPro" id="IPR015402">
    <property type="entry name" value="DUF1980"/>
</dbReference>
<evidence type="ECO:0000259" key="3">
    <source>
        <dbReference type="Pfam" id="PF21537"/>
    </source>
</evidence>
<sequence>MPKNWNIKALHHFIKSGILAGFAGVLLKLLLTGDMLLYIAPHLMLYVDIAVCGLVIMTAFQIYVAFLSLKKNVVVCDCGHDHSHSHSHSHSHEPSRSSWLHVGIYSLFIFPLILATILPNTALAGSMAQGKGMNVSGISAKGKDGPVELVSMKGGVDPAVQNMFKTNVYNRDYAKLGMRLYNQEMIEMKDQWFIEKLQAINTFVDNFQGKSIKITGFVYREEGLPASQFIIGRMAMTHCIADISPYGIITETPDAGQYPNDTWLTITGTIDHTEYHGQKVMKINIEQIEPAVANAVPYVYPDWNFASEL</sequence>
<dbReference type="STRING" id="1469647.BC351_33890"/>
<dbReference type="AlphaFoldDB" id="A0A1V4HDI5"/>
<dbReference type="Pfam" id="PF21537">
    <property type="entry name" value="DUF1980_C"/>
    <property type="match status" value="1"/>
</dbReference>
<keyword evidence="1" id="KW-0472">Membrane</keyword>
<keyword evidence="1" id="KW-0812">Transmembrane</keyword>
<dbReference type="RefSeq" id="WP_079416682.1">
    <property type="nucleotide sequence ID" value="NZ_MBTG01000028.1"/>
</dbReference>
<dbReference type="OrthoDB" id="9770408at2"/>
<evidence type="ECO:0000259" key="2">
    <source>
        <dbReference type="Pfam" id="PF09323"/>
    </source>
</evidence>
<proteinExistence type="predicted"/>
<evidence type="ECO:0000256" key="1">
    <source>
        <dbReference type="SAM" id="Phobius"/>
    </source>
</evidence>
<dbReference type="PANTHER" id="PTHR40047:SF1">
    <property type="entry name" value="UPF0703 PROTEIN YCGQ"/>
    <property type="match status" value="1"/>
</dbReference>
<dbReference type="Proteomes" id="UP000190626">
    <property type="component" value="Unassembled WGS sequence"/>
</dbReference>
<keyword evidence="1" id="KW-1133">Transmembrane helix</keyword>
<dbReference type="InterPro" id="IPR048447">
    <property type="entry name" value="DUF1980_C"/>
</dbReference>
<dbReference type="InterPro" id="IPR052955">
    <property type="entry name" value="UPF0703_membrane_permease"/>
</dbReference>
<feature type="domain" description="DUF1980" evidence="3">
    <location>
        <begin position="164"/>
        <end position="301"/>
    </location>
</feature>